<dbReference type="EMBL" id="VOSB01000033">
    <property type="protein sequence ID" value="TXE15430.1"/>
    <property type="molecule type" value="Genomic_DNA"/>
</dbReference>
<evidence type="ECO:0000256" key="1">
    <source>
        <dbReference type="SAM" id="Phobius"/>
    </source>
</evidence>
<feature type="transmembrane region" description="Helical" evidence="1">
    <location>
        <begin position="31"/>
        <end position="51"/>
    </location>
</feature>
<dbReference type="OrthoDB" id="1367298at2"/>
<protein>
    <submittedName>
        <fullName evidence="2">Uncharacterized protein</fullName>
    </submittedName>
</protein>
<feature type="transmembrane region" description="Helical" evidence="1">
    <location>
        <begin position="7"/>
        <end position="25"/>
    </location>
</feature>
<name>A0A5C7BC03_9FLAO</name>
<accession>A0A5C7BC03</accession>
<proteinExistence type="predicted"/>
<evidence type="ECO:0000313" key="3">
    <source>
        <dbReference type="Proteomes" id="UP000321938"/>
    </source>
</evidence>
<organism evidence="2 3">
    <name type="scientific">Psychroserpens burtonensis</name>
    <dbReference type="NCBI Taxonomy" id="49278"/>
    <lineage>
        <taxon>Bacteria</taxon>
        <taxon>Pseudomonadati</taxon>
        <taxon>Bacteroidota</taxon>
        <taxon>Flavobacteriia</taxon>
        <taxon>Flavobacteriales</taxon>
        <taxon>Flavobacteriaceae</taxon>
        <taxon>Psychroserpens</taxon>
    </lineage>
</organism>
<dbReference type="Proteomes" id="UP000321938">
    <property type="component" value="Unassembled WGS sequence"/>
</dbReference>
<dbReference type="AlphaFoldDB" id="A0A5C7BC03"/>
<keyword evidence="1" id="KW-1133">Transmembrane helix</keyword>
<dbReference type="STRING" id="1123037.GCA_000425305_03417"/>
<keyword evidence="1" id="KW-0472">Membrane</keyword>
<evidence type="ECO:0000313" key="2">
    <source>
        <dbReference type="EMBL" id="TXE15430.1"/>
    </source>
</evidence>
<gene>
    <name evidence="2" type="ORF">ES692_16600</name>
</gene>
<keyword evidence="3" id="KW-1185">Reference proteome</keyword>
<sequence>MKIPVMFYVALTTFLLVLVTALVGLNTPLNWVFYLTCIGQVFLLIMVYKVLKDNYSTTKTFDDFYEDHPIGEYENYR</sequence>
<dbReference type="RefSeq" id="WP_028873071.1">
    <property type="nucleotide sequence ID" value="NZ_VOSB01000033.1"/>
</dbReference>
<reference evidence="2 3" key="1">
    <citation type="submission" date="2019-08" db="EMBL/GenBank/DDBJ databases">
        <title>Genome of Psychroserpens burtonensis ACAM 167.</title>
        <authorList>
            <person name="Bowman J.P."/>
        </authorList>
    </citation>
    <scope>NUCLEOTIDE SEQUENCE [LARGE SCALE GENOMIC DNA]</scope>
    <source>
        <strain evidence="2 3">ACAM 167</strain>
    </source>
</reference>
<comment type="caution">
    <text evidence="2">The sequence shown here is derived from an EMBL/GenBank/DDBJ whole genome shotgun (WGS) entry which is preliminary data.</text>
</comment>
<keyword evidence="1" id="KW-0812">Transmembrane</keyword>